<dbReference type="InterPro" id="IPR002716">
    <property type="entry name" value="PIN_dom"/>
</dbReference>
<feature type="binding site" evidence="8">
    <location>
        <position position="6"/>
    </location>
    <ligand>
        <name>Mg(2+)</name>
        <dbReference type="ChEBI" id="CHEBI:18420"/>
    </ligand>
</feature>
<evidence type="ECO:0000313" key="11">
    <source>
        <dbReference type="EMBL" id="NKY18233.1"/>
    </source>
</evidence>
<organism evidence="11 12">
    <name type="scientific">Tsukamurella spumae</name>
    <dbReference type="NCBI Taxonomy" id="44753"/>
    <lineage>
        <taxon>Bacteria</taxon>
        <taxon>Bacillati</taxon>
        <taxon>Actinomycetota</taxon>
        <taxon>Actinomycetes</taxon>
        <taxon>Mycobacteriales</taxon>
        <taxon>Tsukamurellaceae</taxon>
        <taxon>Tsukamurella</taxon>
    </lineage>
</organism>
<evidence type="ECO:0000256" key="2">
    <source>
        <dbReference type="ARBA" id="ARBA00022649"/>
    </source>
</evidence>
<keyword evidence="6 8" id="KW-0460">Magnesium</keyword>
<protein>
    <recommendedName>
        <fullName evidence="8">Ribonuclease VapC</fullName>
        <shortName evidence="8">RNase VapC</shortName>
        <ecNumber evidence="8">3.1.-.-</ecNumber>
    </recommendedName>
    <alternativeName>
        <fullName evidence="8">Toxin VapC</fullName>
    </alternativeName>
</protein>
<evidence type="ECO:0000256" key="4">
    <source>
        <dbReference type="ARBA" id="ARBA00022723"/>
    </source>
</evidence>
<dbReference type="GO" id="GO:0000287">
    <property type="term" value="F:magnesium ion binding"/>
    <property type="evidence" value="ECO:0007669"/>
    <property type="project" value="UniProtKB-UniRule"/>
</dbReference>
<dbReference type="SUPFAM" id="SSF88723">
    <property type="entry name" value="PIN domain-like"/>
    <property type="match status" value="1"/>
</dbReference>
<reference evidence="11 12" key="1">
    <citation type="submission" date="2020-04" db="EMBL/GenBank/DDBJ databases">
        <title>MicrobeNet Type strains.</title>
        <authorList>
            <person name="Nicholson A.C."/>
        </authorList>
    </citation>
    <scope>NUCLEOTIDE SEQUENCE [LARGE SCALE GENOMIC DNA]</scope>
    <source>
        <strain evidence="11 12">DSM 44113</strain>
    </source>
</reference>
<evidence type="ECO:0000256" key="7">
    <source>
        <dbReference type="ARBA" id="ARBA00038093"/>
    </source>
</evidence>
<keyword evidence="5 8" id="KW-0378">Hydrolase</keyword>
<dbReference type="Proteomes" id="UP000582646">
    <property type="component" value="Unassembled WGS sequence"/>
</dbReference>
<dbReference type="InterPro" id="IPR022907">
    <property type="entry name" value="VapC_family"/>
</dbReference>
<keyword evidence="12" id="KW-1185">Reference proteome</keyword>
<dbReference type="AlphaFoldDB" id="A0A846WZ58"/>
<evidence type="ECO:0000256" key="8">
    <source>
        <dbReference type="HAMAP-Rule" id="MF_00265"/>
    </source>
</evidence>
<name>A0A846WZ58_9ACTN</name>
<dbReference type="EC" id="3.1.-.-" evidence="8"/>
<dbReference type="Gene3D" id="3.40.50.1010">
    <property type="entry name" value="5'-nuclease"/>
    <property type="match status" value="1"/>
</dbReference>
<keyword evidence="4 8" id="KW-0479">Metal-binding</keyword>
<keyword evidence="3 8" id="KW-0540">Nuclease</keyword>
<accession>A0A846WZ58</accession>
<dbReference type="CDD" id="cd18746">
    <property type="entry name" value="PIN_VapC4-5_FitB-like"/>
    <property type="match status" value="1"/>
</dbReference>
<feature type="domain" description="PIN" evidence="10">
    <location>
        <begin position="3"/>
        <end position="118"/>
    </location>
</feature>
<keyword evidence="9" id="KW-1133">Transmembrane helix</keyword>
<dbReference type="HAMAP" id="MF_00265">
    <property type="entry name" value="VapC_Nob1"/>
    <property type="match status" value="1"/>
</dbReference>
<gene>
    <name evidence="8" type="primary">vapC</name>
    <name evidence="11" type="ORF">HF999_07610</name>
</gene>
<evidence type="ECO:0000313" key="12">
    <source>
        <dbReference type="Proteomes" id="UP000582646"/>
    </source>
</evidence>
<evidence type="ECO:0000256" key="9">
    <source>
        <dbReference type="SAM" id="Phobius"/>
    </source>
</evidence>
<dbReference type="PANTHER" id="PTHR33653:SF1">
    <property type="entry name" value="RIBONUCLEASE VAPC2"/>
    <property type="match status" value="1"/>
</dbReference>
<keyword evidence="8" id="KW-0800">Toxin</keyword>
<dbReference type="GO" id="GO:0016787">
    <property type="term" value="F:hydrolase activity"/>
    <property type="evidence" value="ECO:0007669"/>
    <property type="project" value="UniProtKB-KW"/>
</dbReference>
<keyword evidence="2 8" id="KW-1277">Toxin-antitoxin system</keyword>
<comment type="cofactor">
    <cofactor evidence="1 8">
        <name>Mg(2+)</name>
        <dbReference type="ChEBI" id="CHEBI:18420"/>
    </cofactor>
</comment>
<dbReference type="InterPro" id="IPR029060">
    <property type="entry name" value="PIN-like_dom_sf"/>
</dbReference>
<dbReference type="EMBL" id="JAAXOQ010000008">
    <property type="protein sequence ID" value="NKY18233.1"/>
    <property type="molecule type" value="Genomic_DNA"/>
</dbReference>
<comment type="caution">
    <text evidence="11">The sequence shown here is derived from an EMBL/GenBank/DDBJ whole genome shotgun (WGS) entry which is preliminary data.</text>
</comment>
<evidence type="ECO:0000256" key="1">
    <source>
        <dbReference type="ARBA" id="ARBA00001946"/>
    </source>
</evidence>
<evidence type="ECO:0000256" key="3">
    <source>
        <dbReference type="ARBA" id="ARBA00022722"/>
    </source>
</evidence>
<comment type="function">
    <text evidence="8">Toxic component of a toxin-antitoxin (TA) system. An RNase.</text>
</comment>
<feature type="transmembrane region" description="Helical" evidence="9">
    <location>
        <begin position="20"/>
        <end position="43"/>
    </location>
</feature>
<dbReference type="InterPro" id="IPR050556">
    <property type="entry name" value="Type_II_TA_system_RNase"/>
</dbReference>
<feature type="binding site" evidence="8">
    <location>
        <position position="100"/>
    </location>
    <ligand>
        <name>Mg(2+)</name>
        <dbReference type="ChEBI" id="CHEBI:18420"/>
    </ligand>
</feature>
<dbReference type="GO" id="GO:0090729">
    <property type="term" value="F:toxin activity"/>
    <property type="evidence" value="ECO:0007669"/>
    <property type="project" value="UniProtKB-KW"/>
</dbReference>
<evidence type="ECO:0000256" key="5">
    <source>
        <dbReference type="ARBA" id="ARBA00022801"/>
    </source>
</evidence>
<evidence type="ECO:0000256" key="6">
    <source>
        <dbReference type="ARBA" id="ARBA00022842"/>
    </source>
</evidence>
<comment type="similarity">
    <text evidence="7 8">Belongs to the PINc/VapC protein family.</text>
</comment>
<sequence length="134" mass="14491">MAYLLDTNIVSEGMKRRPNAAVAHWLAGIGDAGYLSVLTIGELRRGERMLARKDPRQAAVVAEWIRDVESAYGDQIIDLDVAAAARWAELSAGRTLPVVDALIAATALAHDLTLVTRNVQDFDGTGVRTFNPFG</sequence>
<dbReference type="GO" id="GO:0004540">
    <property type="term" value="F:RNA nuclease activity"/>
    <property type="evidence" value="ECO:0007669"/>
    <property type="project" value="InterPro"/>
</dbReference>
<keyword evidence="9" id="KW-0812">Transmembrane</keyword>
<dbReference type="Pfam" id="PF01850">
    <property type="entry name" value="PIN"/>
    <property type="match status" value="1"/>
</dbReference>
<keyword evidence="9" id="KW-0472">Membrane</keyword>
<evidence type="ECO:0000259" key="10">
    <source>
        <dbReference type="Pfam" id="PF01850"/>
    </source>
</evidence>
<dbReference type="PANTHER" id="PTHR33653">
    <property type="entry name" value="RIBONUCLEASE VAPC2"/>
    <property type="match status" value="1"/>
</dbReference>
<proteinExistence type="inferred from homology"/>